<dbReference type="EMBL" id="ML741768">
    <property type="protein sequence ID" value="KAE8331705.1"/>
    <property type="molecule type" value="Genomic_DNA"/>
</dbReference>
<evidence type="ECO:0000313" key="3">
    <source>
        <dbReference type="Proteomes" id="UP000325945"/>
    </source>
</evidence>
<protein>
    <submittedName>
        <fullName evidence="2">Uncharacterized protein</fullName>
    </submittedName>
</protein>
<dbReference type="AlphaFoldDB" id="A0A5N6XEN7"/>
<name>A0A5N6XEN7_9EURO</name>
<dbReference type="Proteomes" id="UP000325945">
    <property type="component" value="Unassembled WGS sequence"/>
</dbReference>
<accession>A0A5N6XEN7</accession>
<gene>
    <name evidence="2" type="ORF">BDV39DRAFT_168422</name>
</gene>
<keyword evidence="3" id="KW-1185">Reference proteome</keyword>
<feature type="region of interest" description="Disordered" evidence="1">
    <location>
        <begin position="46"/>
        <end position="66"/>
    </location>
</feature>
<reference evidence="3" key="1">
    <citation type="submission" date="2019-04" db="EMBL/GenBank/DDBJ databases">
        <title>Friends and foes A comparative genomics studyof 23 Aspergillus species from section Flavi.</title>
        <authorList>
            <consortium name="DOE Joint Genome Institute"/>
            <person name="Kjaerbolling I."/>
            <person name="Vesth T."/>
            <person name="Frisvad J.C."/>
            <person name="Nybo J.L."/>
            <person name="Theobald S."/>
            <person name="Kildgaard S."/>
            <person name="Isbrandt T."/>
            <person name="Kuo A."/>
            <person name="Sato A."/>
            <person name="Lyhne E.K."/>
            <person name="Kogle M.E."/>
            <person name="Wiebenga A."/>
            <person name="Kun R.S."/>
            <person name="Lubbers R.J."/>
            <person name="Makela M.R."/>
            <person name="Barry K."/>
            <person name="Chovatia M."/>
            <person name="Clum A."/>
            <person name="Daum C."/>
            <person name="Haridas S."/>
            <person name="He G."/>
            <person name="LaButti K."/>
            <person name="Lipzen A."/>
            <person name="Mondo S."/>
            <person name="Riley R."/>
            <person name="Salamov A."/>
            <person name="Simmons B.A."/>
            <person name="Magnuson J.K."/>
            <person name="Henrissat B."/>
            <person name="Mortensen U.H."/>
            <person name="Larsen T.O."/>
            <person name="Devries R.P."/>
            <person name="Grigoriev I.V."/>
            <person name="Machida M."/>
            <person name="Baker S.E."/>
            <person name="Andersen M.R."/>
        </authorList>
    </citation>
    <scope>NUCLEOTIDE SEQUENCE [LARGE SCALE GENOMIC DNA]</scope>
    <source>
        <strain evidence="3">CBS 130017</strain>
    </source>
</reference>
<evidence type="ECO:0000256" key="1">
    <source>
        <dbReference type="SAM" id="MobiDB-lite"/>
    </source>
</evidence>
<sequence>MLYPFYLFAACLTENHGPTAHNVYDIYYNLFDHLDVSISRLAKNEHPETIDPRWPSTCPSESPEIL</sequence>
<organism evidence="2 3">
    <name type="scientific">Aspergillus sergii</name>
    <dbReference type="NCBI Taxonomy" id="1034303"/>
    <lineage>
        <taxon>Eukaryota</taxon>
        <taxon>Fungi</taxon>
        <taxon>Dikarya</taxon>
        <taxon>Ascomycota</taxon>
        <taxon>Pezizomycotina</taxon>
        <taxon>Eurotiomycetes</taxon>
        <taxon>Eurotiomycetidae</taxon>
        <taxon>Eurotiales</taxon>
        <taxon>Aspergillaceae</taxon>
        <taxon>Aspergillus</taxon>
        <taxon>Aspergillus subgen. Circumdati</taxon>
    </lineage>
</organism>
<evidence type="ECO:0000313" key="2">
    <source>
        <dbReference type="EMBL" id="KAE8331705.1"/>
    </source>
</evidence>
<proteinExistence type="predicted"/>